<dbReference type="Gramene" id="evm.model.04.232">
    <property type="protein sequence ID" value="cds.evm.model.04.232"/>
    <property type="gene ID" value="evm.TU.04.232"/>
</dbReference>
<name>A0A803PGC8_CANSA</name>
<organism evidence="1 2">
    <name type="scientific">Cannabis sativa</name>
    <name type="common">Hemp</name>
    <name type="synonym">Marijuana</name>
    <dbReference type="NCBI Taxonomy" id="3483"/>
    <lineage>
        <taxon>Eukaryota</taxon>
        <taxon>Viridiplantae</taxon>
        <taxon>Streptophyta</taxon>
        <taxon>Embryophyta</taxon>
        <taxon>Tracheophyta</taxon>
        <taxon>Spermatophyta</taxon>
        <taxon>Magnoliopsida</taxon>
        <taxon>eudicotyledons</taxon>
        <taxon>Gunneridae</taxon>
        <taxon>Pentapetalae</taxon>
        <taxon>rosids</taxon>
        <taxon>fabids</taxon>
        <taxon>Rosales</taxon>
        <taxon>Cannabaceae</taxon>
        <taxon>Cannabis</taxon>
    </lineage>
</organism>
<accession>A0A803PGC8</accession>
<proteinExistence type="predicted"/>
<dbReference type="Proteomes" id="UP000596661">
    <property type="component" value="Chromosome 4"/>
</dbReference>
<evidence type="ECO:0000313" key="2">
    <source>
        <dbReference type="Proteomes" id="UP000596661"/>
    </source>
</evidence>
<keyword evidence="2" id="KW-1185">Reference proteome</keyword>
<sequence length="117" mass="13321">MNKEMISSDLQSEKAMNKEIWKVSANKKRIVRRCYYKDGNVKLVGPDSELIFYVVLADGVAPVMRPCASMYGTRLAFSGEVSLSGSLEARKAPASLPKEQQILNIDERYYRWREELG</sequence>
<evidence type="ECO:0000313" key="1">
    <source>
        <dbReference type="EnsemblPlants" id="cds.evm.model.04.232"/>
    </source>
</evidence>
<protein>
    <submittedName>
        <fullName evidence="1">Uncharacterized protein</fullName>
    </submittedName>
</protein>
<dbReference type="EMBL" id="UZAU01000358">
    <property type="status" value="NOT_ANNOTATED_CDS"/>
    <property type="molecule type" value="Genomic_DNA"/>
</dbReference>
<reference evidence="1" key="1">
    <citation type="submission" date="2018-11" db="EMBL/GenBank/DDBJ databases">
        <authorList>
            <person name="Grassa J C."/>
        </authorList>
    </citation>
    <scope>NUCLEOTIDE SEQUENCE [LARGE SCALE GENOMIC DNA]</scope>
</reference>
<dbReference type="AlphaFoldDB" id="A0A803PGC8"/>
<dbReference type="EnsemblPlants" id="evm.model.04.232">
    <property type="protein sequence ID" value="cds.evm.model.04.232"/>
    <property type="gene ID" value="evm.TU.04.232"/>
</dbReference>
<reference evidence="1" key="2">
    <citation type="submission" date="2021-03" db="UniProtKB">
        <authorList>
            <consortium name="EnsemblPlants"/>
        </authorList>
    </citation>
    <scope>IDENTIFICATION</scope>
</reference>